<proteinExistence type="inferred from homology"/>
<dbReference type="AlphaFoldDB" id="A0A921DY09"/>
<evidence type="ECO:0000313" key="14">
    <source>
        <dbReference type="EMBL" id="HJE20152.1"/>
    </source>
</evidence>
<evidence type="ECO:0000256" key="5">
    <source>
        <dbReference type="ARBA" id="ARBA00023002"/>
    </source>
</evidence>
<feature type="domain" description="Amine oxidase" evidence="13">
    <location>
        <begin position="14"/>
        <end position="309"/>
    </location>
</feature>
<comment type="catalytic activity">
    <reaction evidence="11">
        <text>all-trans-4,4'-diaponeurosporene + 2 AH2 + 2 O2 = 4,4'-diaponeurosporenal + 2 A + 3 H2O</text>
        <dbReference type="Rhea" id="RHEA:56104"/>
        <dbReference type="ChEBI" id="CHEBI:13193"/>
        <dbReference type="ChEBI" id="CHEBI:15377"/>
        <dbReference type="ChEBI" id="CHEBI:15379"/>
        <dbReference type="ChEBI" id="CHEBI:17499"/>
        <dbReference type="ChEBI" id="CHEBI:62743"/>
        <dbReference type="ChEBI" id="CHEBI:79065"/>
    </reaction>
</comment>
<sequence length="492" mass="56343">MTNNRNAIIIGGGIGGLVASITLRQRGLDVRLYEKNNEFGGKMSRFKKDGFHFDMGSSILTTPNIIRELFEKSKLNINDYIDLVRLNHQTKAFFTDGTTLALYDQVADLRKCNDVISEDDIRDYEDYLGESKRMFEQSYQNYFESNSDDFKEYRKKNPLLSMFRQRSNFISLQSSINKFVRNPKLRELLGAMMYENGSSAYHTPAIYNVMNYLHHQHGLWYIRGGAHNLTEGLVQLAADIGVSLNNNTEVTAIEQRDNVILSIELSTGEHVQADYYVSNMSPVTFEQLIDEQNEKIDNYPSVTPSSFIMLLGVSKIYENINFHNVFLPKDMIQYDKAFFTDKKLPSDLFSIVVNTSQLDKNHALSGTQNLKVVTPIPNLNDMEYTKEDFVYLRHRILSKIEQMGLEDLRAHIIFEQTITPYDIQKKYHSNGGAMNGVTTDMRYNKGFKYPKQSTRFSNVYYVGSSVHPSATLSMVVLNAQQVGSMIIDESTK</sequence>
<protein>
    <recommendedName>
        <fullName evidence="8">4,4'-diaponeurosporene oxygenase</fullName>
    </recommendedName>
    <alternativeName>
        <fullName evidence="9">4,4'-diaponeurosporene oxidase</fullName>
    </alternativeName>
    <alternativeName>
        <fullName evidence="10">Carotenoid oxidase</fullName>
    </alternativeName>
</protein>
<evidence type="ECO:0000259" key="13">
    <source>
        <dbReference type="Pfam" id="PF01593"/>
    </source>
</evidence>
<dbReference type="SUPFAM" id="SSF51905">
    <property type="entry name" value="FAD/NAD(P)-binding domain"/>
    <property type="match status" value="1"/>
</dbReference>
<dbReference type="InterPro" id="IPR002937">
    <property type="entry name" value="Amino_oxidase"/>
</dbReference>
<evidence type="ECO:0000313" key="15">
    <source>
        <dbReference type="Proteomes" id="UP000763505"/>
    </source>
</evidence>
<evidence type="ECO:0000256" key="4">
    <source>
        <dbReference type="ARBA" id="ARBA00022827"/>
    </source>
</evidence>
<dbReference type="Gene3D" id="3.50.50.60">
    <property type="entry name" value="FAD/NAD(P)-binding domain"/>
    <property type="match status" value="2"/>
</dbReference>
<evidence type="ECO:0000256" key="2">
    <source>
        <dbReference type="ARBA" id="ARBA00022630"/>
    </source>
</evidence>
<reference evidence="14" key="1">
    <citation type="journal article" date="2021" name="PeerJ">
        <title>Extensive microbial diversity within the chicken gut microbiome revealed by metagenomics and culture.</title>
        <authorList>
            <person name="Gilroy R."/>
            <person name="Ravi A."/>
            <person name="Getino M."/>
            <person name="Pursley I."/>
            <person name="Horton D.L."/>
            <person name="Alikhan N.F."/>
            <person name="Baker D."/>
            <person name="Gharbi K."/>
            <person name="Hall N."/>
            <person name="Watson M."/>
            <person name="Adriaenssens E.M."/>
            <person name="Foster-Nyarko E."/>
            <person name="Jarju S."/>
            <person name="Secka A."/>
            <person name="Antonio M."/>
            <person name="Oren A."/>
            <person name="Chaudhuri R.R."/>
            <person name="La Ragione R."/>
            <person name="Hildebrand F."/>
            <person name="Pallen M.J."/>
        </authorList>
    </citation>
    <scope>NUCLEOTIDE SEQUENCE</scope>
    <source>
        <strain evidence="14">6019</strain>
    </source>
</reference>
<dbReference type="PANTHER" id="PTHR43734:SF7">
    <property type="entry name" value="4,4'-DIAPONEUROSPORENE OXYGENASE"/>
    <property type="match status" value="1"/>
</dbReference>
<dbReference type="InterPro" id="IPR014105">
    <property type="entry name" value="Carotenoid/retinoid_OxRdtase"/>
</dbReference>
<keyword evidence="4" id="KW-0274">FAD</keyword>
<organism evidence="14 15">
    <name type="scientific">Aliicoccus persicus</name>
    <dbReference type="NCBI Taxonomy" id="930138"/>
    <lineage>
        <taxon>Bacteria</taxon>
        <taxon>Bacillati</taxon>
        <taxon>Bacillota</taxon>
        <taxon>Bacilli</taxon>
        <taxon>Bacillales</taxon>
        <taxon>Staphylococcaceae</taxon>
        <taxon>Aliicoccus</taxon>
    </lineage>
</organism>
<keyword evidence="5 12" id="KW-0560">Oxidoreductase</keyword>
<evidence type="ECO:0000256" key="10">
    <source>
        <dbReference type="ARBA" id="ARBA00042619"/>
    </source>
</evidence>
<gene>
    <name evidence="14" type="ORF">K8V35_07350</name>
</gene>
<dbReference type="GO" id="GO:0016491">
    <property type="term" value="F:oxidoreductase activity"/>
    <property type="evidence" value="ECO:0007669"/>
    <property type="project" value="UniProtKB-KW"/>
</dbReference>
<comment type="pathway">
    <text evidence="6">Carotenoid biosynthesis; staphyloxanthin biosynthesis; staphyloxanthin from farnesyl diphosphate: step 3/5.</text>
</comment>
<comment type="cofactor">
    <cofactor evidence="1">
        <name>FAD</name>
        <dbReference type="ChEBI" id="CHEBI:57692"/>
    </cofactor>
</comment>
<keyword evidence="2" id="KW-0285">Flavoprotein</keyword>
<comment type="similarity">
    <text evidence="7">Belongs to the carotenoid/retinoid oxidoreductase family. CrtP subfamily.</text>
</comment>
<dbReference type="Proteomes" id="UP000763505">
    <property type="component" value="Unassembled WGS sequence"/>
</dbReference>
<evidence type="ECO:0000256" key="1">
    <source>
        <dbReference type="ARBA" id="ARBA00001974"/>
    </source>
</evidence>
<dbReference type="Pfam" id="PF01593">
    <property type="entry name" value="Amino_oxidase"/>
    <property type="match status" value="1"/>
</dbReference>
<evidence type="ECO:0000256" key="7">
    <source>
        <dbReference type="ARBA" id="ARBA00038194"/>
    </source>
</evidence>
<name>A0A921DY09_9STAP</name>
<evidence type="ECO:0000256" key="11">
    <source>
        <dbReference type="ARBA" id="ARBA00048532"/>
    </source>
</evidence>
<comment type="caution">
    <text evidence="14">The sequence shown here is derived from an EMBL/GenBank/DDBJ whole genome shotgun (WGS) entry which is preliminary data.</text>
</comment>
<evidence type="ECO:0000256" key="3">
    <source>
        <dbReference type="ARBA" id="ARBA00022746"/>
    </source>
</evidence>
<reference evidence="14" key="2">
    <citation type="submission" date="2021-09" db="EMBL/GenBank/DDBJ databases">
        <authorList>
            <person name="Gilroy R."/>
        </authorList>
    </citation>
    <scope>NUCLEOTIDE SEQUENCE</scope>
    <source>
        <strain evidence="14">6019</strain>
    </source>
</reference>
<keyword evidence="3 12" id="KW-0125">Carotenoid biosynthesis</keyword>
<dbReference type="EMBL" id="DYYI01000079">
    <property type="protein sequence ID" value="HJE20152.1"/>
    <property type="molecule type" value="Genomic_DNA"/>
</dbReference>
<evidence type="ECO:0000256" key="12">
    <source>
        <dbReference type="RuleBase" id="RU362075"/>
    </source>
</evidence>
<dbReference type="InterPro" id="IPR036188">
    <property type="entry name" value="FAD/NAD-bd_sf"/>
</dbReference>
<dbReference type="PANTHER" id="PTHR43734">
    <property type="entry name" value="PHYTOENE DESATURASE"/>
    <property type="match status" value="1"/>
</dbReference>
<dbReference type="NCBIfam" id="TIGR02734">
    <property type="entry name" value="crtI_fam"/>
    <property type="match status" value="1"/>
</dbReference>
<evidence type="ECO:0000256" key="6">
    <source>
        <dbReference type="ARBA" id="ARBA00037901"/>
    </source>
</evidence>
<accession>A0A921DY09</accession>
<evidence type="ECO:0000256" key="8">
    <source>
        <dbReference type="ARBA" id="ARBA00039159"/>
    </source>
</evidence>
<dbReference type="GO" id="GO:0016117">
    <property type="term" value="P:carotenoid biosynthetic process"/>
    <property type="evidence" value="ECO:0007669"/>
    <property type="project" value="UniProtKB-KW"/>
</dbReference>
<evidence type="ECO:0000256" key="9">
    <source>
        <dbReference type="ARBA" id="ARBA00041900"/>
    </source>
</evidence>